<comment type="caution">
    <text evidence="2">The sequence shown here is derived from an EMBL/GenBank/DDBJ whole genome shotgun (WGS) entry which is preliminary data.</text>
</comment>
<dbReference type="AlphaFoldDB" id="A0A7J9NL48"/>
<dbReference type="RefSeq" id="WP_220125980.1">
    <property type="nucleotide sequence ID" value="NZ_JACDUJ010000001.1"/>
</dbReference>
<keyword evidence="1" id="KW-1133">Transmembrane helix</keyword>
<name>A0A7J9NL48_METMI</name>
<gene>
    <name evidence="2" type="ORF">HNP88_000351</name>
</gene>
<proteinExistence type="predicted"/>
<dbReference type="Proteomes" id="UP000571854">
    <property type="component" value="Unassembled WGS sequence"/>
</dbReference>
<sequence>MSNLIINLLNLFNSISLDILSLKISNSNIILSFNFVLAIILLIILFLVKLFANKSIFKHSLDIDAAKIGVGGQTITIKPNLHDMQVAYKLWVEVSTRKIGMPIDFEKDVIYEIYNSWYEFFKLTRELIKDIPISKLRRSEDTQKIVNLAIDVLNDGLRPHLTTWQARFRKWYEHELKNPNNDGKTPQDIQKTYPHYDDLVKDMKEVNKNLIYYRNALKKIAVGKKGDKLD</sequence>
<evidence type="ECO:0000256" key="1">
    <source>
        <dbReference type="SAM" id="Phobius"/>
    </source>
</evidence>
<dbReference type="EMBL" id="JACDUJ010000001">
    <property type="protein sequence ID" value="MBA2846167.1"/>
    <property type="molecule type" value="Genomic_DNA"/>
</dbReference>
<keyword evidence="1" id="KW-0472">Membrane</keyword>
<evidence type="ECO:0000313" key="2">
    <source>
        <dbReference type="EMBL" id="MBA2846167.1"/>
    </source>
</evidence>
<keyword evidence="1" id="KW-0812">Transmembrane</keyword>
<organism evidence="2 3">
    <name type="scientific">Methanococcus maripaludis</name>
    <name type="common">Methanococcus deltae</name>
    <dbReference type="NCBI Taxonomy" id="39152"/>
    <lineage>
        <taxon>Archaea</taxon>
        <taxon>Methanobacteriati</taxon>
        <taxon>Methanobacteriota</taxon>
        <taxon>Methanomada group</taxon>
        <taxon>Methanococci</taxon>
        <taxon>Methanococcales</taxon>
        <taxon>Methanococcaceae</taxon>
        <taxon>Methanococcus</taxon>
    </lineage>
</organism>
<accession>A0A7J9NL48</accession>
<protein>
    <submittedName>
        <fullName evidence="2">Uncharacterized protein</fullName>
    </submittedName>
</protein>
<reference evidence="2 3" key="1">
    <citation type="submission" date="2020-07" db="EMBL/GenBank/DDBJ databases">
        <title>Genomic Encyclopedia of Type Strains, Phase IV (KMG-V): Genome sequencing to study the core and pangenomes of soil and plant-associated prokaryotes.</title>
        <authorList>
            <person name="Whitman W."/>
        </authorList>
    </citation>
    <scope>NUCLEOTIDE SEQUENCE [LARGE SCALE GENOMIC DNA]</scope>
    <source>
        <strain evidence="2 3">A5</strain>
    </source>
</reference>
<feature type="transmembrane region" description="Helical" evidence="1">
    <location>
        <begin position="29"/>
        <end position="52"/>
    </location>
</feature>
<evidence type="ECO:0000313" key="3">
    <source>
        <dbReference type="Proteomes" id="UP000571854"/>
    </source>
</evidence>